<feature type="chain" id="PRO_5034864261" description="Podocalyxin" evidence="21">
    <location>
        <begin position="20"/>
        <end position="499"/>
    </location>
</feature>
<evidence type="ECO:0000256" key="18">
    <source>
        <dbReference type="ARBA" id="ARBA00031141"/>
    </source>
</evidence>
<dbReference type="GO" id="GO:0016477">
    <property type="term" value="P:cell migration"/>
    <property type="evidence" value="ECO:0007669"/>
    <property type="project" value="InterPro"/>
</dbReference>
<reference evidence="22" key="1">
    <citation type="submission" date="2025-08" db="UniProtKB">
        <authorList>
            <consortium name="Ensembl"/>
        </authorList>
    </citation>
    <scope>IDENTIFICATION</scope>
</reference>
<organism evidence="22 23">
    <name type="scientific">Varanus komodoensis</name>
    <name type="common">Komodo dragon</name>
    <dbReference type="NCBI Taxonomy" id="61221"/>
    <lineage>
        <taxon>Eukaryota</taxon>
        <taxon>Metazoa</taxon>
        <taxon>Chordata</taxon>
        <taxon>Craniata</taxon>
        <taxon>Vertebrata</taxon>
        <taxon>Euteleostomi</taxon>
        <taxon>Lepidosauria</taxon>
        <taxon>Squamata</taxon>
        <taxon>Bifurcata</taxon>
        <taxon>Unidentata</taxon>
        <taxon>Episquamata</taxon>
        <taxon>Toxicofera</taxon>
        <taxon>Anguimorpha</taxon>
        <taxon>Paleoanguimorpha</taxon>
        <taxon>Varanoidea</taxon>
        <taxon>Varanidae</taxon>
        <taxon>Varanus</taxon>
    </lineage>
</organism>
<dbReference type="GO" id="GO:0022408">
    <property type="term" value="P:negative regulation of cell-cell adhesion"/>
    <property type="evidence" value="ECO:0007669"/>
    <property type="project" value="TreeGrafter"/>
</dbReference>
<dbReference type="AlphaFoldDB" id="A0A8D2Q1M1"/>
<evidence type="ECO:0000256" key="9">
    <source>
        <dbReference type="ARBA" id="ARBA00017371"/>
    </source>
</evidence>
<gene>
    <name evidence="22" type="primary">PODXL</name>
</gene>
<keyword evidence="23" id="KW-1185">Reference proteome</keyword>
<dbReference type="PANTHER" id="PTHR12067:SF5">
    <property type="entry name" value="PODOCALYXIN"/>
    <property type="match status" value="1"/>
</dbReference>
<comment type="similarity">
    <text evidence="8">Belongs to the podocalyxin family.</text>
</comment>
<dbReference type="PROSITE" id="PS51257">
    <property type="entry name" value="PROKAR_LIPOPROTEIN"/>
    <property type="match status" value="1"/>
</dbReference>
<dbReference type="Pfam" id="PF06365">
    <property type="entry name" value="CD34_antigen"/>
    <property type="match status" value="1"/>
</dbReference>
<feature type="signal peptide" evidence="21">
    <location>
        <begin position="1"/>
        <end position="19"/>
    </location>
</feature>
<feature type="transmembrane region" description="Helical" evidence="20">
    <location>
        <begin position="400"/>
        <end position="425"/>
    </location>
</feature>
<evidence type="ECO:0000256" key="2">
    <source>
        <dbReference type="ARBA" id="ARBA00004221"/>
    </source>
</evidence>
<evidence type="ECO:0000256" key="7">
    <source>
        <dbReference type="ARBA" id="ARBA00004510"/>
    </source>
</evidence>
<dbReference type="GO" id="GO:0030027">
    <property type="term" value="C:lamellipodium"/>
    <property type="evidence" value="ECO:0007669"/>
    <property type="project" value="UniProtKB-SubCell"/>
</dbReference>
<keyword evidence="11 20" id="KW-0812">Transmembrane</keyword>
<feature type="compositionally biased region" description="Polar residues" evidence="19">
    <location>
        <begin position="82"/>
        <end position="158"/>
    </location>
</feature>
<evidence type="ECO:0000256" key="5">
    <source>
        <dbReference type="ARBA" id="ARBA00004479"/>
    </source>
</evidence>
<proteinExistence type="inferred from homology"/>
<dbReference type="GO" id="GO:0045121">
    <property type="term" value="C:membrane raft"/>
    <property type="evidence" value="ECO:0007669"/>
    <property type="project" value="UniProtKB-SubCell"/>
</dbReference>
<dbReference type="InterPro" id="IPR017403">
    <property type="entry name" value="PODXL"/>
</dbReference>
<dbReference type="GO" id="GO:0016324">
    <property type="term" value="C:apical plasma membrane"/>
    <property type="evidence" value="ECO:0007669"/>
    <property type="project" value="UniProtKB-SubCell"/>
</dbReference>
<keyword evidence="14 20" id="KW-1133">Transmembrane helix</keyword>
<evidence type="ECO:0000256" key="19">
    <source>
        <dbReference type="SAM" id="MobiDB-lite"/>
    </source>
</evidence>
<evidence type="ECO:0000256" key="6">
    <source>
        <dbReference type="ARBA" id="ARBA00004486"/>
    </source>
</evidence>
<feature type="compositionally biased region" description="Low complexity" evidence="19">
    <location>
        <begin position="23"/>
        <end position="41"/>
    </location>
</feature>
<evidence type="ECO:0000313" key="22">
    <source>
        <dbReference type="Ensembl" id="ENSVKKP00000015088.1"/>
    </source>
</evidence>
<evidence type="ECO:0000256" key="14">
    <source>
        <dbReference type="ARBA" id="ARBA00022989"/>
    </source>
</evidence>
<feature type="compositionally biased region" description="Polar residues" evidence="19">
    <location>
        <begin position="58"/>
        <end position="72"/>
    </location>
</feature>
<keyword evidence="15 20" id="KW-0472">Membrane</keyword>
<feature type="compositionally biased region" description="Polar residues" evidence="19">
    <location>
        <begin position="192"/>
        <end position="205"/>
    </location>
</feature>
<keyword evidence="13" id="KW-0130">Cell adhesion</keyword>
<keyword evidence="17" id="KW-0966">Cell projection</keyword>
<dbReference type="GO" id="GO:0001726">
    <property type="term" value="C:ruffle"/>
    <property type="evidence" value="ECO:0007669"/>
    <property type="project" value="UniProtKB-SubCell"/>
</dbReference>
<evidence type="ECO:0000256" key="16">
    <source>
        <dbReference type="ARBA" id="ARBA00023180"/>
    </source>
</evidence>
<evidence type="ECO:0000313" key="23">
    <source>
        <dbReference type="Proteomes" id="UP000694545"/>
    </source>
</evidence>
<feature type="region of interest" description="Disordered" evidence="19">
    <location>
        <begin position="23"/>
        <end position="278"/>
    </location>
</feature>
<dbReference type="GO" id="GO:0033634">
    <property type="term" value="P:positive regulation of cell-cell adhesion mediated by integrin"/>
    <property type="evidence" value="ECO:0007669"/>
    <property type="project" value="TreeGrafter"/>
</dbReference>
<dbReference type="GO" id="GO:0032534">
    <property type="term" value="P:regulation of microvillus assembly"/>
    <property type="evidence" value="ECO:0007669"/>
    <property type="project" value="TreeGrafter"/>
</dbReference>
<evidence type="ECO:0000256" key="17">
    <source>
        <dbReference type="ARBA" id="ARBA00023273"/>
    </source>
</evidence>
<keyword evidence="16" id="KW-0325">Glycoprotein</keyword>
<evidence type="ECO:0000256" key="4">
    <source>
        <dbReference type="ARBA" id="ARBA00004466"/>
    </source>
</evidence>
<feature type="compositionally biased region" description="Low complexity" evidence="19">
    <location>
        <begin position="233"/>
        <end position="244"/>
    </location>
</feature>
<evidence type="ECO:0000256" key="11">
    <source>
        <dbReference type="ARBA" id="ARBA00022692"/>
    </source>
</evidence>
<protein>
    <recommendedName>
        <fullName evidence="9">Podocalyxin</fullName>
    </recommendedName>
    <alternativeName>
        <fullName evidence="18">Podocalyxin-like protein 1</fullName>
    </alternativeName>
</protein>
<dbReference type="GeneID" id="123022697"/>
<comment type="subcellular location">
    <subcellularLocation>
        <location evidence="2">Apical cell membrane</location>
    </subcellularLocation>
    <subcellularLocation>
        <location evidence="6">Cell projection</location>
        <location evidence="6">Filopodium</location>
    </subcellularLocation>
    <subcellularLocation>
        <location evidence="7">Cell projection</location>
        <location evidence="7">Lamellipodium</location>
    </subcellularLocation>
    <subcellularLocation>
        <location evidence="1">Cell projection</location>
        <location evidence="1">Microvillus</location>
    </subcellularLocation>
    <subcellularLocation>
        <location evidence="4">Cell projection</location>
        <location evidence="4">Ruffle</location>
    </subcellularLocation>
    <subcellularLocation>
        <location evidence="3">Membrane raft</location>
    </subcellularLocation>
    <subcellularLocation>
        <location evidence="5">Membrane</location>
        <topology evidence="5">Single-pass type I membrane protein</topology>
    </subcellularLocation>
</comment>
<evidence type="ECO:0000256" key="3">
    <source>
        <dbReference type="ARBA" id="ARBA00004285"/>
    </source>
</evidence>
<feature type="compositionally biased region" description="Low complexity" evidence="19">
    <location>
        <begin position="213"/>
        <end position="224"/>
    </location>
</feature>
<evidence type="ECO:0000256" key="21">
    <source>
        <dbReference type="SAM" id="SignalP"/>
    </source>
</evidence>
<evidence type="ECO:0000256" key="15">
    <source>
        <dbReference type="ARBA" id="ARBA00023136"/>
    </source>
</evidence>
<evidence type="ECO:0000256" key="1">
    <source>
        <dbReference type="ARBA" id="ARBA00004105"/>
    </source>
</evidence>
<keyword evidence="10" id="KW-1003">Cell membrane</keyword>
<dbReference type="Ensembl" id="ENSVKKT00000015448.1">
    <property type="protein sequence ID" value="ENSVKKP00000015088.1"/>
    <property type="gene ID" value="ENSVKKG00000010343.1"/>
</dbReference>
<dbReference type="PANTHER" id="PTHR12067">
    <property type="entry name" value="PODOCALYXIN"/>
    <property type="match status" value="1"/>
</dbReference>
<dbReference type="OMA" id="CHQRISH"/>
<evidence type="ECO:0000256" key="12">
    <source>
        <dbReference type="ARBA" id="ARBA00022729"/>
    </source>
</evidence>
<dbReference type="InterPro" id="IPR013836">
    <property type="entry name" value="CD34/Podocalyxin"/>
</dbReference>
<evidence type="ECO:0000256" key="20">
    <source>
        <dbReference type="SAM" id="Phobius"/>
    </source>
</evidence>
<dbReference type="Proteomes" id="UP000694545">
    <property type="component" value="Unplaced"/>
</dbReference>
<name>A0A8D2Q1M1_VARKO</name>
<dbReference type="RefSeq" id="XP_044284540.1">
    <property type="nucleotide sequence ID" value="XM_044428605.1"/>
</dbReference>
<evidence type="ECO:0000256" key="13">
    <source>
        <dbReference type="ARBA" id="ARBA00022889"/>
    </source>
</evidence>
<dbReference type="OrthoDB" id="9948358at2759"/>
<keyword evidence="12 21" id="KW-0732">Signal</keyword>
<dbReference type="GO" id="GO:0031528">
    <property type="term" value="C:microvillus membrane"/>
    <property type="evidence" value="ECO:0007669"/>
    <property type="project" value="TreeGrafter"/>
</dbReference>
<reference evidence="22" key="2">
    <citation type="submission" date="2025-09" db="UniProtKB">
        <authorList>
            <consortium name="Ensembl"/>
        </authorList>
    </citation>
    <scope>IDENTIFICATION</scope>
</reference>
<dbReference type="KEGG" id="vko:123022697"/>
<dbReference type="GO" id="GO:0030175">
    <property type="term" value="C:filopodium"/>
    <property type="evidence" value="ECO:0007669"/>
    <property type="project" value="UniProtKB-SubCell"/>
</dbReference>
<evidence type="ECO:0000256" key="10">
    <source>
        <dbReference type="ARBA" id="ARBA00022475"/>
    </source>
</evidence>
<dbReference type="GO" id="GO:0007155">
    <property type="term" value="P:cell adhesion"/>
    <property type="evidence" value="ECO:0007669"/>
    <property type="project" value="UniProtKB-KW"/>
</dbReference>
<sequence>MRSAPLLLLLLLGLLSCDGADPTDATTSAKVTSSTKQSTAAPMPTAAGASVTLAHKTPGTQASSPASNSSLKPPSGSAAETGRTTPGPSSVRSITQAPSETSRAPSSSVLQTIPSQMSAGAPAETTQHAGSKPTSSGASLSGKVTTVPPSEKPQQTTGKPIAAGSAVSSAAPGGATASPNNDSVAVTPKSPSPTNAQTARLTTQPAGPATSKPTGPTAVAPTAPKDAKDTRLTTSPSAGAAPTTRMSNPRPPAATKVASSPPVRQESSPDSRVTPTDAPVHSKIVCVKPMPSRDKVIVLTLNVSTSCDDLEDTPLKELLLDLLCRAVKPSFNQNQDDCTVQMASTAENPKELAIIKTSVTTHSVNEVLSEALATKKGEMEKLGVSNMTHSGRSLDAEDRFGMPLIITIVCMAALLLLVAAIYGCCHQRISHRKDQQRLTEELQTMENGYHDNPTLEVMETSSEMQEKKVNLNGELGDSWIVPMDSLTKEDLDEEEDTHL</sequence>
<feature type="compositionally biased region" description="Low complexity" evidence="19">
    <location>
        <begin position="160"/>
        <end position="179"/>
    </location>
</feature>
<evidence type="ECO:0000256" key="8">
    <source>
        <dbReference type="ARBA" id="ARBA00007029"/>
    </source>
</evidence>
<accession>A0A8D2Q1M1</accession>
<feature type="compositionally biased region" description="Polar residues" evidence="19">
    <location>
        <begin position="265"/>
        <end position="274"/>
    </location>
</feature>
<dbReference type="CTD" id="5420"/>